<dbReference type="InterPro" id="IPR050109">
    <property type="entry name" value="HTH-type_TetR-like_transc_reg"/>
</dbReference>
<proteinExistence type="predicted"/>
<dbReference type="PROSITE" id="PS50977">
    <property type="entry name" value="HTH_TETR_2"/>
    <property type="match status" value="1"/>
</dbReference>
<dbReference type="Gene3D" id="1.10.10.60">
    <property type="entry name" value="Homeodomain-like"/>
    <property type="match status" value="1"/>
</dbReference>
<dbReference type="SUPFAM" id="SSF46689">
    <property type="entry name" value="Homeodomain-like"/>
    <property type="match status" value="1"/>
</dbReference>
<dbReference type="InterPro" id="IPR009057">
    <property type="entry name" value="Homeodomain-like_sf"/>
</dbReference>
<keyword evidence="1 2" id="KW-0238">DNA-binding</keyword>
<dbReference type="RefSeq" id="WP_379930100.1">
    <property type="nucleotide sequence ID" value="NZ_JBHUMM010000042.1"/>
</dbReference>
<sequence>MNHNQEQDAKQRILLAARKCFAAYGFDRTSVRQICEEAGVNVALVSYHFGGKENLFYALFEAYFPKKEEAERMKVEDPVGAVKLLIEEITRMRIHYPELISLLQQEIALMSPRIPIIRQHAFPIWERLREVLQAGKDQKQFDFESLDQAMLFVLGSLFIHKQWPYFEPIMSDPQPNFEASVSYATFFILRGLGCSDS</sequence>
<evidence type="ECO:0000259" key="3">
    <source>
        <dbReference type="PROSITE" id="PS50977"/>
    </source>
</evidence>
<name>A0ABW5RD37_9BACL</name>
<keyword evidence="5" id="KW-1185">Reference proteome</keyword>
<protein>
    <submittedName>
        <fullName evidence="4">TetR/AcrR family transcriptional regulator</fullName>
    </submittedName>
</protein>
<evidence type="ECO:0000313" key="5">
    <source>
        <dbReference type="Proteomes" id="UP001597497"/>
    </source>
</evidence>
<dbReference type="Proteomes" id="UP001597497">
    <property type="component" value="Unassembled WGS sequence"/>
</dbReference>
<dbReference type="InterPro" id="IPR001647">
    <property type="entry name" value="HTH_TetR"/>
</dbReference>
<dbReference type="InterPro" id="IPR036271">
    <property type="entry name" value="Tet_transcr_reg_TetR-rel_C_sf"/>
</dbReference>
<dbReference type="EMBL" id="JBHUMM010000042">
    <property type="protein sequence ID" value="MFD2672534.1"/>
    <property type="molecule type" value="Genomic_DNA"/>
</dbReference>
<gene>
    <name evidence="4" type="ORF">ACFSUC_13270</name>
</gene>
<comment type="caution">
    <text evidence="4">The sequence shown here is derived from an EMBL/GenBank/DDBJ whole genome shotgun (WGS) entry which is preliminary data.</text>
</comment>
<evidence type="ECO:0000256" key="1">
    <source>
        <dbReference type="ARBA" id="ARBA00023125"/>
    </source>
</evidence>
<dbReference type="SUPFAM" id="SSF48498">
    <property type="entry name" value="Tetracyclin repressor-like, C-terminal domain"/>
    <property type="match status" value="1"/>
</dbReference>
<evidence type="ECO:0000313" key="4">
    <source>
        <dbReference type="EMBL" id="MFD2672534.1"/>
    </source>
</evidence>
<reference evidence="5" key="1">
    <citation type="journal article" date="2019" name="Int. J. Syst. Evol. Microbiol.">
        <title>The Global Catalogue of Microorganisms (GCM) 10K type strain sequencing project: providing services to taxonomists for standard genome sequencing and annotation.</title>
        <authorList>
            <consortium name="The Broad Institute Genomics Platform"/>
            <consortium name="The Broad Institute Genome Sequencing Center for Infectious Disease"/>
            <person name="Wu L."/>
            <person name="Ma J."/>
        </authorList>
    </citation>
    <scope>NUCLEOTIDE SEQUENCE [LARGE SCALE GENOMIC DNA]</scope>
    <source>
        <strain evidence="5">KCTC 33676</strain>
    </source>
</reference>
<organism evidence="4 5">
    <name type="scientific">Marinicrinis sediminis</name>
    <dbReference type="NCBI Taxonomy" id="1652465"/>
    <lineage>
        <taxon>Bacteria</taxon>
        <taxon>Bacillati</taxon>
        <taxon>Bacillota</taxon>
        <taxon>Bacilli</taxon>
        <taxon>Bacillales</taxon>
        <taxon>Paenibacillaceae</taxon>
    </lineage>
</organism>
<feature type="domain" description="HTH tetR-type" evidence="3">
    <location>
        <begin position="7"/>
        <end position="67"/>
    </location>
</feature>
<dbReference type="Pfam" id="PF00440">
    <property type="entry name" value="TetR_N"/>
    <property type="match status" value="1"/>
</dbReference>
<evidence type="ECO:0000256" key="2">
    <source>
        <dbReference type="PROSITE-ProRule" id="PRU00335"/>
    </source>
</evidence>
<dbReference type="InterPro" id="IPR023772">
    <property type="entry name" value="DNA-bd_HTH_TetR-type_CS"/>
</dbReference>
<dbReference type="PANTHER" id="PTHR30328">
    <property type="entry name" value="TRANSCRIPTIONAL REPRESSOR"/>
    <property type="match status" value="1"/>
</dbReference>
<dbReference type="PROSITE" id="PS01081">
    <property type="entry name" value="HTH_TETR_1"/>
    <property type="match status" value="1"/>
</dbReference>
<dbReference type="Gene3D" id="1.10.357.10">
    <property type="entry name" value="Tetracycline Repressor, domain 2"/>
    <property type="match status" value="1"/>
</dbReference>
<dbReference type="PANTHER" id="PTHR30328:SF54">
    <property type="entry name" value="HTH-TYPE TRANSCRIPTIONAL REPRESSOR SCO4008"/>
    <property type="match status" value="1"/>
</dbReference>
<dbReference type="PRINTS" id="PR00455">
    <property type="entry name" value="HTHTETR"/>
</dbReference>
<feature type="DNA-binding region" description="H-T-H motif" evidence="2">
    <location>
        <begin position="30"/>
        <end position="49"/>
    </location>
</feature>
<accession>A0ABW5RD37</accession>